<feature type="domain" description="Glycosyl hydrolase family 30 TIM-barrel" evidence="7">
    <location>
        <begin position="1"/>
        <end position="240"/>
    </location>
</feature>
<name>A0A4U8V0X7_STECR</name>
<organism evidence="8 9">
    <name type="scientific">Steinernema carpocapsae</name>
    <name type="common">Entomopathogenic nematode</name>
    <dbReference type="NCBI Taxonomy" id="34508"/>
    <lineage>
        <taxon>Eukaryota</taxon>
        <taxon>Metazoa</taxon>
        <taxon>Ecdysozoa</taxon>
        <taxon>Nematoda</taxon>
        <taxon>Chromadorea</taxon>
        <taxon>Rhabditida</taxon>
        <taxon>Tylenchina</taxon>
        <taxon>Panagrolaimomorpha</taxon>
        <taxon>Strongyloidoidea</taxon>
        <taxon>Steinernematidae</taxon>
        <taxon>Steinernema</taxon>
    </lineage>
</organism>
<dbReference type="PRINTS" id="PR00843">
    <property type="entry name" value="GLHYDRLASE30"/>
</dbReference>
<evidence type="ECO:0000256" key="1">
    <source>
        <dbReference type="ARBA" id="ARBA00001013"/>
    </source>
</evidence>
<dbReference type="Pfam" id="PF02055">
    <property type="entry name" value="Glyco_hydro_30"/>
    <property type="match status" value="1"/>
</dbReference>
<comment type="similarity">
    <text evidence="2 6">Belongs to the glycosyl hydrolase 30 family.</text>
</comment>
<dbReference type="AlphaFoldDB" id="A0A4U8V0X7"/>
<keyword evidence="6" id="KW-0746">Sphingolipid metabolism</keyword>
<gene>
    <name evidence="8" type="ORF">L596_005585</name>
</gene>
<keyword evidence="6" id="KW-0443">Lipid metabolism</keyword>
<comment type="catalytic activity">
    <reaction evidence="1">
        <text>a beta-D-glucosyl-(1&lt;-&gt;1')-N-acylsphing-4-enine + H2O = an N-acylsphing-4-enine + D-glucose</text>
        <dbReference type="Rhea" id="RHEA:13269"/>
        <dbReference type="ChEBI" id="CHEBI:4167"/>
        <dbReference type="ChEBI" id="CHEBI:15377"/>
        <dbReference type="ChEBI" id="CHEBI:22801"/>
        <dbReference type="ChEBI" id="CHEBI:52639"/>
        <dbReference type="EC" id="3.2.1.45"/>
    </reaction>
    <physiologicalReaction direction="left-to-right" evidence="1">
        <dbReference type="Rhea" id="RHEA:13270"/>
    </physiologicalReaction>
</comment>
<reference evidence="8 9" key="1">
    <citation type="journal article" date="2015" name="Genome Biol.">
        <title>Comparative genomics of Steinernema reveals deeply conserved gene regulatory networks.</title>
        <authorList>
            <person name="Dillman A.R."/>
            <person name="Macchietto M."/>
            <person name="Porter C.F."/>
            <person name="Rogers A."/>
            <person name="Williams B."/>
            <person name="Antoshechkin I."/>
            <person name="Lee M.M."/>
            <person name="Goodwin Z."/>
            <person name="Lu X."/>
            <person name="Lewis E.E."/>
            <person name="Goodrich-Blair H."/>
            <person name="Stock S.P."/>
            <person name="Adams B.J."/>
            <person name="Sternberg P.W."/>
            <person name="Mortazavi A."/>
        </authorList>
    </citation>
    <scope>NUCLEOTIDE SEQUENCE [LARGE SCALE GENOMIC DNA]</scope>
    <source>
        <strain evidence="8 9">ALL</strain>
    </source>
</reference>
<evidence type="ECO:0000313" key="8">
    <source>
        <dbReference type="EMBL" id="TMS38975.1"/>
    </source>
</evidence>
<keyword evidence="4" id="KW-0732">Signal</keyword>
<comment type="caution">
    <text evidence="8">The sequence shown here is derived from an EMBL/GenBank/DDBJ whole genome shotgun (WGS) entry which is preliminary data.</text>
</comment>
<protein>
    <recommendedName>
        <fullName evidence="3 6">Glucosylceramidase</fullName>
        <ecNumber evidence="3 6">3.2.1.45</ecNumber>
    </recommendedName>
</protein>
<keyword evidence="5 6" id="KW-0378">Hydrolase</keyword>
<dbReference type="PANTHER" id="PTHR11069:SF23">
    <property type="entry name" value="LYSOSOMAL ACID GLUCOSYLCERAMIDASE"/>
    <property type="match status" value="1"/>
</dbReference>
<evidence type="ECO:0000256" key="3">
    <source>
        <dbReference type="ARBA" id="ARBA00012658"/>
    </source>
</evidence>
<dbReference type="EMBL" id="CM016762">
    <property type="protein sequence ID" value="TMS38975.1"/>
    <property type="molecule type" value="Genomic_DNA"/>
</dbReference>
<evidence type="ECO:0000256" key="2">
    <source>
        <dbReference type="ARBA" id="ARBA00005382"/>
    </source>
</evidence>
<dbReference type="STRING" id="34508.A0A4U8V0X7"/>
<dbReference type="InterPro" id="IPR017853">
    <property type="entry name" value="GH"/>
</dbReference>
<sequence>MKTNGKMIGGASLKGEEDGEYYTTWGKYFIRFLEEYHKEGIDFWGLTAQNEPSSGLDPFYAWQTMYFSAEMQREFIKNILGPLLKNSIHGKNINLMILDDQRFLLPNWADVVLRDPEAAKYIAGVAVHWYEDFMTPAHNLEWTHQGHPDKFIFATEACNGYLPLMHGPILGDWARGDSYAHDIIQDLNNFVAGWTDWNLCLDTIGGPNLAKNYVDAPIIIDAEKGEFYKQPMFYVMGHFSWVEKGACGFESWVQSRVKWVM</sequence>
<dbReference type="GO" id="GO:0004348">
    <property type="term" value="F:glucosylceramidase activity"/>
    <property type="evidence" value="ECO:0007669"/>
    <property type="project" value="UniProtKB-EC"/>
</dbReference>
<proteinExistence type="inferred from homology"/>
<keyword evidence="6" id="KW-0326">Glycosidase</keyword>
<dbReference type="GO" id="GO:0016020">
    <property type="term" value="C:membrane"/>
    <property type="evidence" value="ECO:0007669"/>
    <property type="project" value="GOC"/>
</dbReference>
<dbReference type="Proteomes" id="UP000298663">
    <property type="component" value="Chromosome X"/>
</dbReference>
<dbReference type="EC" id="3.2.1.45" evidence="3 6"/>
<evidence type="ECO:0000256" key="6">
    <source>
        <dbReference type="RuleBase" id="RU361188"/>
    </source>
</evidence>
<dbReference type="SUPFAM" id="SSF51445">
    <property type="entry name" value="(Trans)glycosidases"/>
    <property type="match status" value="1"/>
</dbReference>
<evidence type="ECO:0000256" key="5">
    <source>
        <dbReference type="ARBA" id="ARBA00022801"/>
    </source>
</evidence>
<dbReference type="Gene3D" id="3.20.20.80">
    <property type="entry name" value="Glycosidases"/>
    <property type="match status" value="1"/>
</dbReference>
<dbReference type="OrthoDB" id="2160638at2759"/>
<keyword evidence="9" id="KW-1185">Reference proteome</keyword>
<accession>A0A4U8V0X7</accession>
<evidence type="ECO:0000259" key="7">
    <source>
        <dbReference type="Pfam" id="PF02055"/>
    </source>
</evidence>
<dbReference type="InterPro" id="IPR001139">
    <property type="entry name" value="Glyco_hydro_30"/>
</dbReference>
<dbReference type="PANTHER" id="PTHR11069">
    <property type="entry name" value="GLUCOSYLCERAMIDASE"/>
    <property type="match status" value="1"/>
</dbReference>
<evidence type="ECO:0000313" key="9">
    <source>
        <dbReference type="Proteomes" id="UP000298663"/>
    </source>
</evidence>
<evidence type="ECO:0000256" key="4">
    <source>
        <dbReference type="ARBA" id="ARBA00022729"/>
    </source>
</evidence>
<dbReference type="InterPro" id="IPR033453">
    <property type="entry name" value="Glyco_hydro_30_TIM-barrel"/>
</dbReference>
<dbReference type="EMBL" id="AZBU02000001">
    <property type="protein sequence ID" value="TMS38975.1"/>
    <property type="molecule type" value="Genomic_DNA"/>
</dbReference>
<reference evidence="8 9" key="2">
    <citation type="journal article" date="2019" name="G3 (Bethesda)">
        <title>Hybrid Assembly of the Genome of the Entomopathogenic Nematode Steinernema carpocapsae Identifies the X-Chromosome.</title>
        <authorList>
            <person name="Serra L."/>
            <person name="Macchietto M."/>
            <person name="Macias-Munoz A."/>
            <person name="McGill C.J."/>
            <person name="Rodriguez I.M."/>
            <person name="Rodriguez B."/>
            <person name="Murad R."/>
            <person name="Mortazavi A."/>
        </authorList>
    </citation>
    <scope>NUCLEOTIDE SEQUENCE [LARGE SCALE GENOMIC DNA]</scope>
    <source>
        <strain evidence="8 9">ALL</strain>
    </source>
</reference>
<dbReference type="GO" id="GO:0006680">
    <property type="term" value="P:glucosylceramide catabolic process"/>
    <property type="evidence" value="ECO:0007669"/>
    <property type="project" value="TreeGrafter"/>
</dbReference>